<evidence type="ECO:0000256" key="12">
    <source>
        <dbReference type="ARBA" id="ARBA00022918"/>
    </source>
</evidence>
<evidence type="ECO:0000256" key="16">
    <source>
        <dbReference type="PROSITE-ProRule" id="PRU00047"/>
    </source>
</evidence>
<reference evidence="20 21" key="1">
    <citation type="journal article" date="2019" name="Sci. Rep.">
        <title>Orb-weaving spider Araneus ventricosus genome elucidates the spidroin gene catalogue.</title>
        <authorList>
            <person name="Kono N."/>
            <person name="Nakamura H."/>
            <person name="Ohtoshi R."/>
            <person name="Moran D.A.P."/>
            <person name="Shinohara A."/>
            <person name="Yoshida Y."/>
            <person name="Fujiwara M."/>
            <person name="Mori M."/>
            <person name="Tomita M."/>
            <person name="Arakawa K."/>
        </authorList>
    </citation>
    <scope>NUCLEOTIDE SEQUENCE [LARGE SCALE GENOMIC DNA]</scope>
</reference>
<dbReference type="InterPro" id="IPR036397">
    <property type="entry name" value="RNaseH_sf"/>
</dbReference>
<dbReference type="SUPFAM" id="SSF53098">
    <property type="entry name" value="Ribonuclease H-like"/>
    <property type="match status" value="1"/>
</dbReference>
<dbReference type="Gene3D" id="4.10.60.10">
    <property type="entry name" value="Zinc finger, CCHC-type"/>
    <property type="match status" value="1"/>
</dbReference>
<dbReference type="InterPro" id="IPR025724">
    <property type="entry name" value="GAG-pre-integrase_dom"/>
</dbReference>
<keyword evidence="5" id="KW-0479">Metal-binding</keyword>
<dbReference type="InterPro" id="IPR054722">
    <property type="entry name" value="PolX-like_BBD"/>
</dbReference>
<evidence type="ECO:0000256" key="1">
    <source>
        <dbReference type="ARBA" id="ARBA00002180"/>
    </source>
</evidence>
<dbReference type="GO" id="GO:0003676">
    <property type="term" value="F:nucleic acid binding"/>
    <property type="evidence" value="ECO:0007669"/>
    <property type="project" value="InterPro"/>
</dbReference>
<dbReference type="InterPro" id="IPR012337">
    <property type="entry name" value="RNaseH-like_sf"/>
</dbReference>
<dbReference type="InterPro" id="IPR001878">
    <property type="entry name" value="Znf_CCHC"/>
</dbReference>
<protein>
    <submittedName>
        <fullName evidence="20">Copia protein</fullName>
    </submittedName>
</protein>
<evidence type="ECO:0000256" key="10">
    <source>
        <dbReference type="ARBA" id="ARBA00022842"/>
    </source>
</evidence>
<dbReference type="Pfam" id="PF22936">
    <property type="entry name" value="Pol_BBD"/>
    <property type="match status" value="1"/>
</dbReference>
<evidence type="ECO:0000256" key="6">
    <source>
        <dbReference type="ARBA" id="ARBA00022741"/>
    </source>
</evidence>
<evidence type="ECO:0000256" key="17">
    <source>
        <dbReference type="SAM" id="MobiDB-lite"/>
    </source>
</evidence>
<dbReference type="GO" id="GO:0003887">
    <property type="term" value="F:DNA-directed DNA polymerase activity"/>
    <property type="evidence" value="ECO:0007669"/>
    <property type="project" value="UniProtKB-KW"/>
</dbReference>
<keyword evidence="8" id="KW-0378">Hydrolase</keyword>
<dbReference type="PROSITE" id="PS50158">
    <property type="entry name" value="ZF_CCHC"/>
    <property type="match status" value="1"/>
</dbReference>
<dbReference type="Pfam" id="PF13976">
    <property type="entry name" value="gag_pre-integrs"/>
    <property type="match status" value="1"/>
</dbReference>
<dbReference type="PANTHER" id="PTHR42648">
    <property type="entry name" value="TRANSPOSASE, PUTATIVE-RELATED"/>
    <property type="match status" value="1"/>
</dbReference>
<dbReference type="InterPro" id="IPR036875">
    <property type="entry name" value="Znf_CCHC_sf"/>
</dbReference>
<feature type="region of interest" description="Disordered" evidence="17">
    <location>
        <begin position="487"/>
        <end position="510"/>
    </location>
</feature>
<keyword evidence="12" id="KW-0695">RNA-directed DNA polymerase</keyword>
<evidence type="ECO:0000256" key="11">
    <source>
        <dbReference type="ARBA" id="ARBA00022908"/>
    </source>
</evidence>
<keyword evidence="7" id="KW-0255">Endonuclease</keyword>
<evidence type="ECO:0000313" key="20">
    <source>
        <dbReference type="EMBL" id="GBN94164.1"/>
    </source>
</evidence>
<keyword evidence="13" id="KW-0808">Transferase</keyword>
<evidence type="ECO:0000259" key="19">
    <source>
        <dbReference type="PROSITE" id="PS50994"/>
    </source>
</evidence>
<dbReference type="GO" id="GO:0006310">
    <property type="term" value="P:DNA recombination"/>
    <property type="evidence" value="ECO:0007669"/>
    <property type="project" value="UniProtKB-KW"/>
</dbReference>
<evidence type="ECO:0000256" key="13">
    <source>
        <dbReference type="ARBA" id="ARBA00022932"/>
    </source>
</evidence>
<keyword evidence="3" id="KW-0645">Protease</keyword>
<organism evidence="20 21">
    <name type="scientific">Araneus ventricosus</name>
    <name type="common">Orbweaver spider</name>
    <name type="synonym">Epeira ventricosa</name>
    <dbReference type="NCBI Taxonomy" id="182803"/>
    <lineage>
        <taxon>Eukaryota</taxon>
        <taxon>Metazoa</taxon>
        <taxon>Ecdysozoa</taxon>
        <taxon>Arthropoda</taxon>
        <taxon>Chelicerata</taxon>
        <taxon>Arachnida</taxon>
        <taxon>Araneae</taxon>
        <taxon>Araneomorphae</taxon>
        <taxon>Entelegynae</taxon>
        <taxon>Araneoidea</taxon>
        <taxon>Araneidae</taxon>
        <taxon>Araneus</taxon>
    </lineage>
</organism>
<evidence type="ECO:0000256" key="5">
    <source>
        <dbReference type="ARBA" id="ARBA00022723"/>
    </source>
</evidence>
<keyword evidence="15" id="KW-0233">DNA recombination</keyword>
<feature type="domain" description="CCHC-type" evidence="18">
    <location>
        <begin position="50"/>
        <end position="65"/>
    </location>
</feature>
<dbReference type="PROSITE" id="PS50994">
    <property type="entry name" value="INTEGRASE"/>
    <property type="match status" value="1"/>
</dbReference>
<dbReference type="InterPro" id="IPR001584">
    <property type="entry name" value="Integrase_cat-core"/>
</dbReference>
<evidence type="ECO:0000256" key="2">
    <source>
        <dbReference type="ARBA" id="ARBA00022612"/>
    </source>
</evidence>
<dbReference type="Pfam" id="PF00665">
    <property type="entry name" value="rve"/>
    <property type="match status" value="1"/>
</dbReference>
<dbReference type="InterPro" id="IPR057670">
    <property type="entry name" value="SH3_retrovirus"/>
</dbReference>
<keyword evidence="13" id="KW-0239">DNA-directed DNA polymerase</keyword>
<dbReference type="OrthoDB" id="8048980at2759"/>
<keyword evidence="6" id="KW-0547">Nucleotide-binding</keyword>
<evidence type="ECO:0000256" key="15">
    <source>
        <dbReference type="ARBA" id="ARBA00023172"/>
    </source>
</evidence>
<dbReference type="Pfam" id="PF25597">
    <property type="entry name" value="SH3_retrovirus"/>
    <property type="match status" value="1"/>
</dbReference>
<accession>A0A4Y2T0Q4</accession>
<name>A0A4Y2T0Q4_ARAVE</name>
<keyword evidence="2" id="KW-1188">Viral release from host cell</keyword>
<evidence type="ECO:0000256" key="3">
    <source>
        <dbReference type="ARBA" id="ARBA00022670"/>
    </source>
</evidence>
<keyword evidence="9" id="KW-0067">ATP-binding</keyword>
<dbReference type="SUPFAM" id="SSF57756">
    <property type="entry name" value="Retrovirus zinc finger-like domains"/>
    <property type="match status" value="1"/>
</dbReference>
<evidence type="ECO:0000256" key="4">
    <source>
        <dbReference type="ARBA" id="ARBA00022722"/>
    </source>
</evidence>
<evidence type="ECO:0000256" key="8">
    <source>
        <dbReference type="ARBA" id="ARBA00022801"/>
    </source>
</evidence>
<dbReference type="GO" id="GO:0005524">
    <property type="term" value="F:ATP binding"/>
    <property type="evidence" value="ECO:0007669"/>
    <property type="project" value="UniProtKB-KW"/>
</dbReference>
<dbReference type="InterPro" id="IPR039537">
    <property type="entry name" value="Retrotran_Ty1/copia-like"/>
</dbReference>
<keyword evidence="14" id="KW-0917">Virion maturation</keyword>
<dbReference type="EMBL" id="BGPR01025347">
    <property type="protein sequence ID" value="GBN94164.1"/>
    <property type="molecule type" value="Genomic_DNA"/>
</dbReference>
<keyword evidence="16" id="KW-0862">Zinc</keyword>
<comment type="function">
    <text evidence="1">The aspartyl protease (PR) mediates the proteolytic cleavages of the Gag and Gag-Pol polyproteins after assembly of the VLP.</text>
</comment>
<keyword evidence="21" id="KW-1185">Reference proteome</keyword>
<evidence type="ECO:0000313" key="21">
    <source>
        <dbReference type="Proteomes" id="UP000499080"/>
    </source>
</evidence>
<keyword evidence="4" id="KW-0540">Nuclease</keyword>
<dbReference type="GO" id="GO:0006508">
    <property type="term" value="P:proteolysis"/>
    <property type="evidence" value="ECO:0007669"/>
    <property type="project" value="UniProtKB-KW"/>
</dbReference>
<dbReference type="GO" id="GO:0008270">
    <property type="term" value="F:zinc ion binding"/>
    <property type="evidence" value="ECO:0007669"/>
    <property type="project" value="UniProtKB-KW"/>
</dbReference>
<evidence type="ECO:0000256" key="7">
    <source>
        <dbReference type="ARBA" id="ARBA00022759"/>
    </source>
</evidence>
<dbReference type="GO" id="GO:0015074">
    <property type="term" value="P:DNA integration"/>
    <property type="evidence" value="ECO:0007669"/>
    <property type="project" value="UniProtKB-KW"/>
</dbReference>
<evidence type="ECO:0000256" key="14">
    <source>
        <dbReference type="ARBA" id="ARBA00023113"/>
    </source>
</evidence>
<dbReference type="Proteomes" id="UP000499080">
    <property type="component" value="Unassembled WGS sequence"/>
</dbReference>
<dbReference type="Gene3D" id="3.30.420.10">
    <property type="entry name" value="Ribonuclease H-like superfamily/Ribonuclease H"/>
    <property type="match status" value="1"/>
</dbReference>
<dbReference type="GO" id="GO:0004519">
    <property type="term" value="F:endonuclease activity"/>
    <property type="evidence" value="ECO:0007669"/>
    <property type="project" value="UniProtKB-KW"/>
</dbReference>
<keyword evidence="13" id="KW-0548">Nucleotidyltransferase</keyword>
<dbReference type="SMART" id="SM00343">
    <property type="entry name" value="ZnF_C2HC"/>
    <property type="match status" value="2"/>
</dbReference>
<feature type="compositionally biased region" description="Polar residues" evidence="17">
    <location>
        <begin position="487"/>
        <end position="500"/>
    </location>
</feature>
<proteinExistence type="predicted"/>
<evidence type="ECO:0000259" key="18">
    <source>
        <dbReference type="PROSITE" id="PS50158"/>
    </source>
</evidence>
<keyword evidence="16" id="KW-0863">Zinc-finger</keyword>
<keyword evidence="10" id="KW-0460">Magnesium</keyword>
<sequence length="656" mass="75063">MLECSLQFDVSRLLDAEALLKDRRVSETKAARSESSNHVAFPRNQRTVDCLKCNKKGHIARFCDKTVVCHHCRKLGHKKRNCRYLTRKKPPFKEEEAAVISFVVGGGEVKKFIVDSGATSHMCSQREWFEELKPSSGAVSCAAKSSLLEVSVKQIQKTGYSVLFKDNKAIVKGKNKTFVLCELNSKGQYVSDFIPTVSNTFLAESEEAELWHRRSGHSGNHALRKLGLPTSDSFCENCVLSKQSAEPIGKGNRRRENAPMRMIHSDLCGPVEPATLSGERYVLTFVDDYSRFCEVRLIKKKSDIAVEFNKFLKVNDSAKRIRCDNVKEYVSGELQKVARNAGVEIDACPPYTPQLNGVAERMNSTIFDKARPMLYDSKLPKSCWGYAIQTDAFLHNRIPCSSINDHTPYELKYSTKPDLSKIRIFGCEAYVKVADTQRRKLDPKSKKIIFIGYSSMGYRVMDPVTRRVTVSRNVRFDEKKIISDKLSATSNVENQENTSDLGEENETETDIKLEETERAIDDKYPEFRRSQRKRKPPVRYPFNEALSATNEELTFDEIKFLPDEEQSNWKSAINEEMLSMEKNKVWDFEQSILPLVQRQAESHNRYHKSQNRYHNRYQNNCAVVICVWELIHHKCSPMGGKPQIASDTMSLLFMKK</sequence>
<dbReference type="GO" id="GO:0008233">
    <property type="term" value="F:peptidase activity"/>
    <property type="evidence" value="ECO:0007669"/>
    <property type="project" value="UniProtKB-KW"/>
</dbReference>
<dbReference type="GO" id="GO:0003964">
    <property type="term" value="F:RNA-directed DNA polymerase activity"/>
    <property type="evidence" value="ECO:0007669"/>
    <property type="project" value="UniProtKB-KW"/>
</dbReference>
<comment type="caution">
    <text evidence="20">The sequence shown here is derived from an EMBL/GenBank/DDBJ whole genome shotgun (WGS) entry which is preliminary data.</text>
</comment>
<keyword evidence="11" id="KW-0229">DNA integration</keyword>
<evidence type="ECO:0000256" key="9">
    <source>
        <dbReference type="ARBA" id="ARBA00022840"/>
    </source>
</evidence>
<dbReference type="PANTHER" id="PTHR42648:SF11">
    <property type="entry name" value="TRANSPOSON TY4-P GAG-POL POLYPROTEIN"/>
    <property type="match status" value="1"/>
</dbReference>
<feature type="domain" description="Integrase catalytic" evidence="19">
    <location>
        <begin position="255"/>
        <end position="416"/>
    </location>
</feature>
<gene>
    <name evidence="20" type="primary">GIP_168</name>
    <name evidence="20" type="ORF">AVEN_182645_1</name>
</gene>
<dbReference type="AlphaFoldDB" id="A0A4Y2T0Q4"/>